<accession>A0A1G7DA27</accession>
<organism evidence="1 2">
    <name type="scientific">Riemerella columbipharyngis</name>
    <dbReference type="NCBI Taxonomy" id="1071918"/>
    <lineage>
        <taxon>Bacteria</taxon>
        <taxon>Pseudomonadati</taxon>
        <taxon>Bacteroidota</taxon>
        <taxon>Flavobacteriia</taxon>
        <taxon>Flavobacteriales</taxon>
        <taxon>Weeksellaceae</taxon>
        <taxon>Riemerella</taxon>
    </lineage>
</organism>
<proteinExistence type="predicted"/>
<reference evidence="1 2" key="1">
    <citation type="submission" date="2016-10" db="EMBL/GenBank/DDBJ databases">
        <authorList>
            <person name="de Groot N.N."/>
        </authorList>
    </citation>
    <scope>NUCLEOTIDE SEQUENCE [LARGE SCALE GENOMIC DNA]</scope>
    <source>
        <strain evidence="1 2">DSM 24015</strain>
    </source>
</reference>
<dbReference type="EMBL" id="FNAS01000010">
    <property type="protein sequence ID" value="SDE48363.1"/>
    <property type="molecule type" value="Genomic_DNA"/>
</dbReference>
<sequence length="102" mass="11764">MHNKIKHIHIKNMKLYIDIPSFINYGKETITQTFECVYLPNGYTADVELEAVLYTSSEEWGKETTLWGWKITGASLFNEAGEEIEPQKALIDELITKIEVEI</sequence>
<protein>
    <submittedName>
        <fullName evidence="1">Uncharacterized protein</fullName>
    </submittedName>
</protein>
<evidence type="ECO:0000313" key="1">
    <source>
        <dbReference type="EMBL" id="SDE48363.1"/>
    </source>
</evidence>
<dbReference type="Proteomes" id="UP000198517">
    <property type="component" value="Unassembled WGS sequence"/>
</dbReference>
<evidence type="ECO:0000313" key="2">
    <source>
        <dbReference type="Proteomes" id="UP000198517"/>
    </source>
</evidence>
<keyword evidence="2" id="KW-1185">Reference proteome</keyword>
<dbReference type="STRING" id="1071918.SAMN05421544_11063"/>
<gene>
    <name evidence="1" type="ORF">SAMN05421544_11063</name>
</gene>
<dbReference type="AlphaFoldDB" id="A0A1G7DA27"/>
<name>A0A1G7DA27_9FLAO</name>